<evidence type="ECO:0000313" key="7">
    <source>
        <dbReference type="Proteomes" id="UP000066042"/>
    </source>
</evidence>
<proteinExistence type="predicted"/>
<organism evidence="6 7">
    <name type="scientific">Thermococcus barophilus</name>
    <dbReference type="NCBI Taxonomy" id="55802"/>
    <lineage>
        <taxon>Archaea</taxon>
        <taxon>Methanobacteriati</taxon>
        <taxon>Methanobacteriota</taxon>
        <taxon>Thermococci</taxon>
        <taxon>Thermococcales</taxon>
        <taxon>Thermococcaceae</taxon>
        <taxon>Thermococcus</taxon>
    </lineage>
</organism>
<evidence type="ECO:0000313" key="6">
    <source>
        <dbReference type="EMBL" id="ALM75070.1"/>
    </source>
</evidence>
<dbReference type="PANTHER" id="PTHR43726">
    <property type="entry name" value="3-METHYLORNITHINE SYNTHASE"/>
    <property type="match status" value="1"/>
</dbReference>
<evidence type="ECO:0000256" key="1">
    <source>
        <dbReference type="ARBA" id="ARBA00022691"/>
    </source>
</evidence>
<dbReference type="EMBL" id="CP013050">
    <property type="protein sequence ID" value="ALM75070.1"/>
    <property type="molecule type" value="Genomic_DNA"/>
</dbReference>
<dbReference type="RefSeq" id="WP_056933803.1">
    <property type="nucleotide sequence ID" value="NZ_CP013050.1"/>
</dbReference>
<dbReference type="SFLD" id="SFLDG01098">
    <property type="entry name" value="Uncharacterised_Radical_SAM_Su"/>
    <property type="match status" value="1"/>
</dbReference>
<dbReference type="InterPro" id="IPR058240">
    <property type="entry name" value="rSAM_sf"/>
</dbReference>
<dbReference type="PROSITE" id="PS51918">
    <property type="entry name" value="RADICAL_SAM"/>
    <property type="match status" value="1"/>
</dbReference>
<keyword evidence="1" id="KW-0949">S-adenosyl-L-methionine</keyword>
<feature type="domain" description="Radical SAM core" evidence="5">
    <location>
        <begin position="21"/>
        <end position="248"/>
    </location>
</feature>
<dbReference type="GO" id="GO:0046872">
    <property type="term" value="F:metal ion binding"/>
    <property type="evidence" value="ECO:0007669"/>
    <property type="project" value="UniProtKB-KW"/>
</dbReference>
<evidence type="ECO:0000259" key="5">
    <source>
        <dbReference type="PROSITE" id="PS51918"/>
    </source>
</evidence>
<dbReference type="SUPFAM" id="SSF102114">
    <property type="entry name" value="Radical SAM enzymes"/>
    <property type="match status" value="1"/>
</dbReference>
<dbReference type="Pfam" id="PF04055">
    <property type="entry name" value="Radical_SAM"/>
    <property type="match status" value="1"/>
</dbReference>
<evidence type="ECO:0000256" key="2">
    <source>
        <dbReference type="ARBA" id="ARBA00022723"/>
    </source>
</evidence>
<dbReference type="CDD" id="cd01335">
    <property type="entry name" value="Radical_SAM"/>
    <property type="match status" value="1"/>
</dbReference>
<reference evidence="6 7" key="1">
    <citation type="journal article" date="2016" name="Genome Announc.">
        <title>Complete genome sequence of the hyperthermophilic and piezophilic archaeon Thermococcus barophilus Ch5, capable of growth at the expense of hydrogenogenesis from carbon monoxide and formate.</title>
        <authorList>
            <person name="Oger P."/>
            <person name="Sokolova T.G."/>
            <person name="Kozhevnikova D.A."/>
            <person name="Taranov E.A."/>
            <person name="Vannier P."/>
            <person name="Lee H.S."/>
            <person name="Kwon K.K."/>
            <person name="Kang S.G."/>
            <person name="Lee J.H."/>
            <person name="Bonch-Osmolovskaya E.A."/>
            <person name="Lebedinsky A.V."/>
        </authorList>
    </citation>
    <scope>NUCLEOTIDE SEQUENCE [LARGE SCALE GENOMIC DNA]</scope>
    <source>
        <strain evidence="7">Ch5</strain>
    </source>
</reference>
<dbReference type="GO" id="GO:0016740">
    <property type="term" value="F:transferase activity"/>
    <property type="evidence" value="ECO:0007669"/>
    <property type="project" value="TreeGrafter"/>
</dbReference>
<dbReference type="GeneID" id="26136396"/>
<dbReference type="PATRIC" id="fig|55802.8.peg.1121"/>
<keyword evidence="3" id="KW-0408">Iron</keyword>
<dbReference type="InterPro" id="IPR034422">
    <property type="entry name" value="HydE/PylB-like"/>
</dbReference>
<dbReference type="InterPro" id="IPR013785">
    <property type="entry name" value="Aldolase_TIM"/>
</dbReference>
<dbReference type="SMART" id="SM00729">
    <property type="entry name" value="Elp3"/>
    <property type="match status" value="1"/>
</dbReference>
<dbReference type="GO" id="GO:0051536">
    <property type="term" value="F:iron-sulfur cluster binding"/>
    <property type="evidence" value="ECO:0007669"/>
    <property type="project" value="UniProtKB-KW"/>
</dbReference>
<dbReference type="Gene3D" id="3.20.20.70">
    <property type="entry name" value="Aldolase class I"/>
    <property type="match status" value="1"/>
</dbReference>
<evidence type="ECO:0000256" key="4">
    <source>
        <dbReference type="ARBA" id="ARBA00023014"/>
    </source>
</evidence>
<dbReference type="SFLD" id="SFLDS00029">
    <property type="entry name" value="Radical_SAM"/>
    <property type="match status" value="1"/>
</dbReference>
<protein>
    <recommendedName>
        <fullName evidence="5">Radical SAM core domain-containing protein</fullName>
    </recommendedName>
</protein>
<dbReference type="STRING" id="55802.TBCH5v1_1136"/>
<evidence type="ECO:0000256" key="3">
    <source>
        <dbReference type="ARBA" id="ARBA00023004"/>
    </source>
</evidence>
<gene>
    <name evidence="6" type="ORF">TBCH5v1_1136</name>
</gene>
<keyword evidence="4" id="KW-0411">Iron-sulfur</keyword>
<dbReference type="InterPro" id="IPR006638">
    <property type="entry name" value="Elp3/MiaA/NifB-like_rSAM"/>
</dbReference>
<dbReference type="AlphaFoldDB" id="A0A0S1XBA6"/>
<dbReference type="InterPro" id="IPR007197">
    <property type="entry name" value="rSAM"/>
</dbReference>
<accession>A0A0S1XBA6</accession>
<sequence length="318" mass="36580">MFIRVSYGTAIAMGLIKAKMLARPTTAYLMIYHNGRCINNCAFCPQARESRADLKKLSRVTWPVFDLKTVLEKLKNGKFARICLQTVDYEGLEEDVLTLLGAFYSLNLPISVSITPVDRRYLQKFRELGVDYIGVGLDVASERLYNEIKESLYSWDEMWRFTKDVIEIFGEKKAFVHLIIGLGETDKEALEAIQKAYDIGAEVSLFAFTPIKGTKLENLKPPGLNRYRKIQIGHYLIKNEIKRVEEFKFDDKGNVLSFGISKEDLMKVLQEIAVMTHGCPGCNRPYYNERPSNEPYNFPVKPKEEYLIKLIEKIFSEI</sequence>
<dbReference type="PANTHER" id="PTHR43726:SF1">
    <property type="entry name" value="BIOTIN SYNTHASE"/>
    <property type="match status" value="1"/>
</dbReference>
<keyword evidence="2" id="KW-0479">Metal-binding</keyword>
<name>A0A0S1XBA6_THEBA</name>
<dbReference type="Proteomes" id="UP000066042">
    <property type="component" value="Chromosome"/>
</dbReference>